<gene>
    <name evidence="9" type="ORF">Rhopal_007740-T1</name>
</gene>
<dbReference type="GO" id="GO:0005634">
    <property type="term" value="C:nucleus"/>
    <property type="evidence" value="ECO:0007669"/>
    <property type="project" value="TreeGrafter"/>
</dbReference>
<feature type="region of interest" description="Disordered" evidence="7">
    <location>
        <begin position="147"/>
        <end position="180"/>
    </location>
</feature>
<evidence type="ECO:0000256" key="6">
    <source>
        <dbReference type="RuleBase" id="RU366025"/>
    </source>
</evidence>
<dbReference type="CDD" id="cd02257">
    <property type="entry name" value="Peptidase_C19"/>
    <property type="match status" value="1"/>
</dbReference>
<feature type="region of interest" description="Disordered" evidence="7">
    <location>
        <begin position="199"/>
        <end position="250"/>
    </location>
</feature>
<evidence type="ECO:0000313" key="10">
    <source>
        <dbReference type="Proteomes" id="UP001342314"/>
    </source>
</evidence>
<dbReference type="Pfam" id="PF00443">
    <property type="entry name" value="UCH"/>
    <property type="match status" value="1"/>
</dbReference>
<evidence type="ECO:0000256" key="7">
    <source>
        <dbReference type="SAM" id="MobiDB-lite"/>
    </source>
</evidence>
<name>A0AAV5H099_9BASI</name>
<keyword evidence="3 6" id="KW-0833">Ubl conjugation pathway</keyword>
<dbReference type="InterPro" id="IPR028889">
    <property type="entry name" value="USP"/>
</dbReference>
<protein>
    <recommendedName>
        <fullName evidence="6">Ubiquitin carboxyl-terminal hydrolase</fullName>
        <ecNumber evidence="6">3.4.19.12</ecNumber>
    </recommendedName>
</protein>
<feature type="region of interest" description="Disordered" evidence="7">
    <location>
        <begin position="618"/>
        <end position="681"/>
    </location>
</feature>
<dbReference type="PROSITE" id="PS50235">
    <property type="entry name" value="USP_3"/>
    <property type="match status" value="1"/>
</dbReference>
<feature type="compositionally biased region" description="Low complexity" evidence="7">
    <location>
        <begin position="378"/>
        <end position="456"/>
    </location>
</feature>
<feature type="compositionally biased region" description="Low complexity" evidence="7">
    <location>
        <begin position="627"/>
        <end position="667"/>
    </location>
</feature>
<dbReference type="InterPro" id="IPR001394">
    <property type="entry name" value="Peptidase_C19_UCH"/>
</dbReference>
<dbReference type="EC" id="3.4.19.12" evidence="6"/>
<accession>A0AAV5H099</accession>
<dbReference type="GO" id="GO:0016579">
    <property type="term" value="P:protein deubiquitination"/>
    <property type="evidence" value="ECO:0007669"/>
    <property type="project" value="InterPro"/>
</dbReference>
<dbReference type="PANTHER" id="PTHR24006:SF687">
    <property type="entry name" value="UBIQUITIN CARBOXYL-TERMINAL HYDROLASE 10"/>
    <property type="match status" value="1"/>
</dbReference>
<dbReference type="PROSITE" id="PS00972">
    <property type="entry name" value="USP_1"/>
    <property type="match status" value="1"/>
</dbReference>
<dbReference type="PANTHER" id="PTHR24006">
    <property type="entry name" value="UBIQUITIN CARBOXYL-TERMINAL HYDROLASE"/>
    <property type="match status" value="1"/>
</dbReference>
<feature type="compositionally biased region" description="Pro residues" evidence="7">
    <location>
        <begin position="222"/>
        <end position="248"/>
    </location>
</feature>
<keyword evidence="5 6" id="KW-0788">Thiol protease</keyword>
<feature type="domain" description="USP" evidence="8">
    <location>
        <begin position="544"/>
        <end position="983"/>
    </location>
</feature>
<dbReference type="InterPro" id="IPR018200">
    <property type="entry name" value="USP_CS"/>
</dbReference>
<evidence type="ECO:0000256" key="2">
    <source>
        <dbReference type="ARBA" id="ARBA00022670"/>
    </source>
</evidence>
<feature type="region of interest" description="Disordered" evidence="7">
    <location>
        <begin position="370"/>
        <end position="477"/>
    </location>
</feature>
<dbReference type="GO" id="GO:0004843">
    <property type="term" value="F:cysteine-type deubiquitinase activity"/>
    <property type="evidence" value="ECO:0007669"/>
    <property type="project" value="UniProtKB-UniRule"/>
</dbReference>
<dbReference type="SUPFAM" id="SSF54001">
    <property type="entry name" value="Cysteine proteinases"/>
    <property type="match status" value="1"/>
</dbReference>
<dbReference type="Gene3D" id="3.90.70.10">
    <property type="entry name" value="Cysteine proteinases"/>
    <property type="match status" value="1"/>
</dbReference>
<dbReference type="PROSITE" id="PS00973">
    <property type="entry name" value="USP_2"/>
    <property type="match status" value="1"/>
</dbReference>
<comment type="caution">
    <text evidence="9">The sequence shown here is derived from an EMBL/GenBank/DDBJ whole genome shotgun (WGS) entry which is preliminary data.</text>
</comment>
<evidence type="ECO:0000259" key="8">
    <source>
        <dbReference type="PROSITE" id="PS50235"/>
    </source>
</evidence>
<sequence>MAVRSPGPDAVPGVPRASSSSSSPRLAHATATKLNPHSASFSFVPSQAEGASTPYVPYDGAYPISGSSHHQHLAAQPPPLFPPPPPPPYGAYPIGAANGAQQNGYAQMHPNAGWAGVGMGGKAGAPGGGARGAPWAHYGVHAGHVHVNPYMHHPPPPPPQAQAPPQRVAPPPHSHSGIFLPLQHNAPHLAAVAAAAGYPQAMPSPHPHPPHPPHTPAAAQSPIPPPPPPPHPALLPPFSPQARPPIPPSASLVPAPSLPVSPASPLPPPTVIPLAVPPDPLPLPVPASAPAPAPSTSGVVSGSESHASLALAADAPAAPRQTMQAPRGGIRRRRDHLPVPRDAEAVTFAPHIKPPSGFRGRFRVADSLKRDKGEAAGPSASKTGAAPKAAASSAASSAAQQPASSSVASSSVPSTPKTVSQTPRSPAATSTVTTPPQTVEPATPSQAAAQPAGEPAMPAPAAPATPKSPAPAAAPVKRSWADLVRPPAGTVPVTLSNGMSPISASTSLAGSSGAALDPSAASTLSGLLSLPISHVHSPAPPVPRGLINNGNLCFANAILQALVFCGDFWNFMSLVERGSKKDLREAMSADAGKGDKKSEKSAVEAMIAFLAEFRNASTSTTSPAFDPSKNASSSASSSTPTTGTPKPPFNNNVHTSSSASSSAAGAQQPPPLSPTPIHDALRHNPRFDAMRRGTQEDAEEFLGFFLETLHEEVLRLLDDEKERKEKGKGKEAVDGAAQEAEGWNEVGSKGRVATTRTTGTKESPLTRIFGGKLRSSLRAPGQKDSVTIEPFQRLQLDIQPDHVISIEDALQQITTPEQLPDFLTSRGIRTEAQKQVLLDELPPVLILHLKRFLYDDIGGVQKSSKKVAYGTELQIDERVLSAPAKQRLGKDGARYELFGVVYHHGLHASGGHYTVAVRRGYHSTEWIELDDTHLYPLSPADVAVPLSAAKSRRWETVGSGSARSGLEEDGEQKNAYLLMYAKVEDGQ</sequence>
<keyword evidence="4 6" id="KW-0378">Hydrolase</keyword>
<keyword evidence="10" id="KW-1185">Reference proteome</keyword>
<dbReference type="EMBL" id="BQKY01000018">
    <property type="protein sequence ID" value="GJN94657.1"/>
    <property type="molecule type" value="Genomic_DNA"/>
</dbReference>
<evidence type="ECO:0000256" key="4">
    <source>
        <dbReference type="ARBA" id="ARBA00022801"/>
    </source>
</evidence>
<feature type="compositionally biased region" description="Pro residues" evidence="7">
    <location>
        <begin position="457"/>
        <end position="469"/>
    </location>
</feature>
<feature type="compositionally biased region" description="Polar residues" evidence="7">
    <location>
        <begin position="296"/>
        <end position="306"/>
    </location>
</feature>
<dbReference type="GO" id="GO:0006508">
    <property type="term" value="P:proteolysis"/>
    <property type="evidence" value="ECO:0007669"/>
    <property type="project" value="UniProtKB-KW"/>
</dbReference>
<dbReference type="InterPro" id="IPR038765">
    <property type="entry name" value="Papain-like_cys_pep_sf"/>
</dbReference>
<feature type="compositionally biased region" description="Pro residues" evidence="7">
    <location>
        <begin position="202"/>
        <end position="215"/>
    </location>
</feature>
<evidence type="ECO:0000256" key="3">
    <source>
        <dbReference type="ARBA" id="ARBA00022786"/>
    </source>
</evidence>
<dbReference type="Proteomes" id="UP001342314">
    <property type="component" value="Unassembled WGS sequence"/>
</dbReference>
<comment type="catalytic activity">
    <reaction evidence="1 6">
        <text>Thiol-dependent hydrolysis of ester, thioester, amide, peptide and isopeptide bonds formed by the C-terminal Gly of ubiquitin (a 76-residue protein attached to proteins as an intracellular targeting signal).</text>
        <dbReference type="EC" id="3.4.19.12"/>
    </reaction>
</comment>
<keyword evidence="2 6" id="KW-0645">Protease</keyword>
<evidence type="ECO:0000256" key="5">
    <source>
        <dbReference type="ARBA" id="ARBA00022807"/>
    </source>
</evidence>
<feature type="region of interest" description="Disordered" evidence="7">
    <location>
        <begin position="1"/>
        <end position="33"/>
    </location>
</feature>
<dbReference type="GO" id="GO:0005829">
    <property type="term" value="C:cytosol"/>
    <property type="evidence" value="ECO:0007669"/>
    <property type="project" value="TreeGrafter"/>
</dbReference>
<reference evidence="9 10" key="1">
    <citation type="submission" date="2021-12" db="EMBL/GenBank/DDBJ databases">
        <title>High titer production of polyol ester of fatty acids by Rhodotorula paludigena BS15 towards product separation-free biomass refinery.</title>
        <authorList>
            <person name="Mano J."/>
            <person name="Ono H."/>
            <person name="Tanaka T."/>
            <person name="Naito K."/>
            <person name="Sushida H."/>
            <person name="Ike M."/>
            <person name="Tokuyasu K."/>
            <person name="Kitaoka M."/>
        </authorList>
    </citation>
    <scope>NUCLEOTIDE SEQUENCE [LARGE SCALE GENOMIC DNA]</scope>
    <source>
        <strain evidence="9 10">BS15</strain>
    </source>
</reference>
<feature type="region of interest" description="Disordered" evidence="7">
    <location>
        <begin position="286"/>
        <end position="343"/>
    </location>
</feature>
<proteinExistence type="inferred from homology"/>
<dbReference type="InterPro" id="IPR050164">
    <property type="entry name" value="Peptidase_C19"/>
</dbReference>
<feature type="compositionally biased region" description="Low complexity" evidence="7">
    <location>
        <begin position="307"/>
        <end position="319"/>
    </location>
</feature>
<evidence type="ECO:0000256" key="1">
    <source>
        <dbReference type="ARBA" id="ARBA00000707"/>
    </source>
</evidence>
<dbReference type="AlphaFoldDB" id="A0AAV5H099"/>
<comment type="similarity">
    <text evidence="6">Belongs to the peptidase C19 family.</text>
</comment>
<feature type="compositionally biased region" description="Pro residues" evidence="7">
    <location>
        <begin position="152"/>
        <end position="173"/>
    </location>
</feature>
<evidence type="ECO:0000313" key="9">
    <source>
        <dbReference type="EMBL" id="GJN94657.1"/>
    </source>
</evidence>
<organism evidence="9 10">
    <name type="scientific">Rhodotorula paludigena</name>
    <dbReference type="NCBI Taxonomy" id="86838"/>
    <lineage>
        <taxon>Eukaryota</taxon>
        <taxon>Fungi</taxon>
        <taxon>Dikarya</taxon>
        <taxon>Basidiomycota</taxon>
        <taxon>Pucciniomycotina</taxon>
        <taxon>Microbotryomycetes</taxon>
        <taxon>Sporidiobolales</taxon>
        <taxon>Sporidiobolaceae</taxon>
        <taxon>Rhodotorula</taxon>
    </lineage>
</organism>